<evidence type="ECO:0000256" key="1">
    <source>
        <dbReference type="ARBA" id="ARBA00004651"/>
    </source>
</evidence>
<dbReference type="EMBL" id="NWTC01000012">
    <property type="protein sequence ID" value="PDT46640.1"/>
    <property type="molecule type" value="Genomic_DNA"/>
</dbReference>
<feature type="transmembrane region" description="Helical" evidence="8">
    <location>
        <begin position="299"/>
        <end position="318"/>
    </location>
</feature>
<protein>
    <submittedName>
        <fullName evidence="9">Ribose ABC transporter permease</fullName>
    </submittedName>
</protein>
<evidence type="ECO:0000256" key="4">
    <source>
        <dbReference type="ARBA" id="ARBA00022519"/>
    </source>
</evidence>
<proteinExistence type="predicted"/>
<feature type="transmembrane region" description="Helical" evidence="8">
    <location>
        <begin position="92"/>
        <end position="117"/>
    </location>
</feature>
<sequence>MAEAAITRPRLGFKLGRTSGNAGVYIAFAILLVALGFAAPRFYTVGNLTDVLRQAVPIAVISFGATFVIGMRGIDLSVGSTLALTGLATANLVVLGCPVAVACAAGLAVGALIGLVNGLLITKVGVTDFIATMAIMVVSRGIVMVYTQGIPIVGASDPAFRSIGQGYMTGIPVPVLLTIVVFAAAYYLMYYTRFGRFVLSIGSNPDAARLVGIPTDRVKIAVYVLAGVLSSFAGVLLTSRLEAAMPEAGEGYELDVIAAVVIGGTGLSGGRATLVGTAVGAVLMAVVRNALNLLNVNTFWHQVVIGSIILIAVAADRFNRNGKA</sequence>
<dbReference type="Pfam" id="PF02653">
    <property type="entry name" value="BPD_transp_2"/>
    <property type="match status" value="1"/>
</dbReference>
<dbReference type="GO" id="GO:0022857">
    <property type="term" value="F:transmembrane transporter activity"/>
    <property type="evidence" value="ECO:0007669"/>
    <property type="project" value="InterPro"/>
</dbReference>
<comment type="caution">
    <text evidence="9">The sequence shown here is derived from an EMBL/GenBank/DDBJ whole genome shotgun (WGS) entry which is preliminary data.</text>
</comment>
<comment type="subcellular location">
    <subcellularLocation>
        <location evidence="1">Cell membrane</location>
        <topology evidence="1">Multi-pass membrane protein</topology>
    </subcellularLocation>
</comment>
<dbReference type="PANTHER" id="PTHR32196">
    <property type="entry name" value="ABC TRANSPORTER PERMEASE PROTEIN YPHD-RELATED-RELATED"/>
    <property type="match status" value="1"/>
</dbReference>
<dbReference type="InterPro" id="IPR001851">
    <property type="entry name" value="ABC_transp_permease"/>
</dbReference>
<evidence type="ECO:0000256" key="6">
    <source>
        <dbReference type="ARBA" id="ARBA00022989"/>
    </source>
</evidence>
<feature type="transmembrane region" description="Helical" evidence="8">
    <location>
        <begin position="21"/>
        <end position="39"/>
    </location>
</feature>
<feature type="transmembrane region" description="Helical" evidence="8">
    <location>
        <begin position="257"/>
        <end position="287"/>
    </location>
</feature>
<evidence type="ECO:0000256" key="2">
    <source>
        <dbReference type="ARBA" id="ARBA00022448"/>
    </source>
</evidence>
<dbReference type="AlphaFoldDB" id="A0A2A6LWF7"/>
<dbReference type="Proteomes" id="UP000220353">
    <property type="component" value="Unassembled WGS sequence"/>
</dbReference>
<dbReference type="GO" id="GO:0005886">
    <property type="term" value="C:plasma membrane"/>
    <property type="evidence" value="ECO:0007669"/>
    <property type="project" value="UniProtKB-SubCell"/>
</dbReference>
<name>A0A2A6LWF7_RHIFR</name>
<reference evidence="9 10" key="1">
    <citation type="submission" date="2017-09" db="EMBL/GenBank/DDBJ databases">
        <title>Comparative genomics of rhizobia isolated from Phaseolus vulgaris in China.</title>
        <authorList>
            <person name="Tong W."/>
        </authorList>
    </citation>
    <scope>NUCLEOTIDE SEQUENCE [LARGE SCALE GENOMIC DNA]</scope>
    <source>
        <strain evidence="9 10">PCH1</strain>
    </source>
</reference>
<dbReference type="RefSeq" id="WP_097587144.1">
    <property type="nucleotide sequence ID" value="NZ_NWTC01000012.1"/>
</dbReference>
<keyword evidence="2" id="KW-0813">Transport</keyword>
<feature type="transmembrane region" description="Helical" evidence="8">
    <location>
        <begin position="167"/>
        <end position="189"/>
    </location>
</feature>
<keyword evidence="6 8" id="KW-1133">Transmembrane helix</keyword>
<evidence type="ECO:0000256" key="3">
    <source>
        <dbReference type="ARBA" id="ARBA00022475"/>
    </source>
</evidence>
<feature type="transmembrane region" description="Helical" evidence="8">
    <location>
        <begin position="51"/>
        <end position="71"/>
    </location>
</feature>
<accession>A0A2A6LWF7</accession>
<dbReference type="PANTHER" id="PTHR32196:SF21">
    <property type="entry name" value="ABC TRANSPORTER PERMEASE PROTEIN YPHD-RELATED"/>
    <property type="match status" value="1"/>
</dbReference>
<organism evidence="9 10">
    <name type="scientific">Rhizobium fredii</name>
    <name type="common">Sinorhizobium fredii</name>
    <dbReference type="NCBI Taxonomy" id="380"/>
    <lineage>
        <taxon>Bacteria</taxon>
        <taxon>Pseudomonadati</taxon>
        <taxon>Pseudomonadota</taxon>
        <taxon>Alphaproteobacteria</taxon>
        <taxon>Hyphomicrobiales</taxon>
        <taxon>Rhizobiaceae</taxon>
        <taxon>Sinorhizobium/Ensifer group</taxon>
        <taxon>Sinorhizobium</taxon>
    </lineage>
</organism>
<feature type="transmembrane region" description="Helical" evidence="8">
    <location>
        <begin position="129"/>
        <end position="146"/>
    </location>
</feature>
<keyword evidence="7 8" id="KW-0472">Membrane</keyword>
<gene>
    <name evidence="9" type="primary">rbsC</name>
    <name evidence="9" type="ORF">CO661_17165</name>
</gene>
<evidence type="ECO:0000313" key="10">
    <source>
        <dbReference type="Proteomes" id="UP000220353"/>
    </source>
</evidence>
<dbReference type="CDD" id="cd06579">
    <property type="entry name" value="TM_PBP1_transp_AraH_like"/>
    <property type="match status" value="1"/>
</dbReference>
<keyword evidence="3" id="KW-1003">Cell membrane</keyword>
<evidence type="ECO:0000256" key="7">
    <source>
        <dbReference type="ARBA" id="ARBA00023136"/>
    </source>
</evidence>
<feature type="transmembrane region" description="Helical" evidence="8">
    <location>
        <begin position="220"/>
        <end position="237"/>
    </location>
</feature>
<evidence type="ECO:0000256" key="5">
    <source>
        <dbReference type="ARBA" id="ARBA00022692"/>
    </source>
</evidence>
<evidence type="ECO:0000313" key="9">
    <source>
        <dbReference type="EMBL" id="PDT46640.1"/>
    </source>
</evidence>
<evidence type="ECO:0000256" key="8">
    <source>
        <dbReference type="SAM" id="Phobius"/>
    </source>
</evidence>
<keyword evidence="5 8" id="KW-0812">Transmembrane</keyword>
<keyword evidence="4" id="KW-0997">Cell inner membrane</keyword>